<dbReference type="AlphaFoldDB" id="A0AA39VVM8"/>
<feature type="domain" description="Retroviral polymerase SH3-like" evidence="2">
    <location>
        <begin position="358"/>
        <end position="418"/>
    </location>
</feature>
<organism evidence="3 4">
    <name type="scientific">Acer saccharum</name>
    <name type="common">Sugar maple</name>
    <dbReference type="NCBI Taxonomy" id="4024"/>
    <lineage>
        <taxon>Eukaryota</taxon>
        <taxon>Viridiplantae</taxon>
        <taxon>Streptophyta</taxon>
        <taxon>Embryophyta</taxon>
        <taxon>Tracheophyta</taxon>
        <taxon>Spermatophyta</taxon>
        <taxon>Magnoliopsida</taxon>
        <taxon>eudicotyledons</taxon>
        <taxon>Gunneridae</taxon>
        <taxon>Pentapetalae</taxon>
        <taxon>rosids</taxon>
        <taxon>malvids</taxon>
        <taxon>Sapindales</taxon>
        <taxon>Sapindaceae</taxon>
        <taxon>Hippocastanoideae</taxon>
        <taxon>Acereae</taxon>
        <taxon>Acer</taxon>
    </lineage>
</organism>
<accession>A0AA39VVM8</accession>
<evidence type="ECO:0000259" key="2">
    <source>
        <dbReference type="Pfam" id="PF25597"/>
    </source>
</evidence>
<feature type="compositionally biased region" description="Low complexity" evidence="1">
    <location>
        <begin position="1"/>
        <end position="27"/>
    </location>
</feature>
<dbReference type="PANTHER" id="PTHR47481:SF22">
    <property type="entry name" value="RETROTRANSPOSON GAG DOMAIN-CONTAINING PROTEIN"/>
    <property type="match status" value="1"/>
</dbReference>
<protein>
    <recommendedName>
        <fullName evidence="2">Retroviral polymerase SH3-like domain-containing protein</fullName>
    </recommendedName>
</protein>
<dbReference type="EMBL" id="JAUESC010000380">
    <property type="protein sequence ID" value="KAK0592693.1"/>
    <property type="molecule type" value="Genomic_DNA"/>
</dbReference>
<evidence type="ECO:0000256" key="1">
    <source>
        <dbReference type="SAM" id="MobiDB-lite"/>
    </source>
</evidence>
<dbReference type="Pfam" id="PF14223">
    <property type="entry name" value="Retrotran_gag_2"/>
    <property type="match status" value="1"/>
</dbReference>
<feature type="region of interest" description="Disordered" evidence="1">
    <location>
        <begin position="1"/>
        <end position="33"/>
    </location>
</feature>
<evidence type="ECO:0000313" key="4">
    <source>
        <dbReference type="Proteomes" id="UP001168877"/>
    </source>
</evidence>
<feature type="compositionally biased region" description="Polar residues" evidence="1">
    <location>
        <begin position="273"/>
        <end position="288"/>
    </location>
</feature>
<dbReference type="Proteomes" id="UP001168877">
    <property type="component" value="Unassembled WGS sequence"/>
</dbReference>
<reference evidence="3" key="1">
    <citation type="journal article" date="2022" name="Plant J.">
        <title>Strategies of tolerance reflected in two North American maple genomes.</title>
        <authorList>
            <person name="McEvoy S.L."/>
            <person name="Sezen U.U."/>
            <person name="Trouern-Trend A."/>
            <person name="McMahon S.M."/>
            <person name="Schaberg P.G."/>
            <person name="Yang J."/>
            <person name="Wegrzyn J.L."/>
            <person name="Swenson N.G."/>
        </authorList>
    </citation>
    <scope>NUCLEOTIDE SEQUENCE</scope>
    <source>
        <strain evidence="3">NS2018</strain>
    </source>
</reference>
<feature type="region of interest" description="Disordered" evidence="1">
    <location>
        <begin position="241"/>
        <end position="289"/>
    </location>
</feature>
<comment type="caution">
    <text evidence="3">The sequence shown here is derived from an EMBL/GenBank/DDBJ whole genome shotgun (WGS) entry which is preliminary data.</text>
</comment>
<proteinExistence type="predicted"/>
<sequence>MTTASTSTAPTSSDTVPTSATAPPSSTIPHFPTSASPAQFPPIQVHHLISVKLDSNNYLLWLTQFKPLLKGYDLQGYVDGSFPCPTHFLPDSTLNPAYVTWQKQDQILLGWLLSSLSKSVLAHVVGLSSSREVWEALEKHFSSRSQSRIIFLKRELRNLRKGSKTMAQYFLQAKQLSDSLSASGNPIDNIDLQHTILGGLDSTYDAIVTALTATVSSLTMDDFYSHLLAFDMRIEAQNASITPPPTANIAHRGPPRPNNSYNNPSRNHDRQVTFANRNHGPNRSQNRPQHVLNAQGPCPLCGRKNHVVMDCWFRFDKNFTNSAPTNSPVAYVVAPGRTPIELFYGTKPDYTQLKAFGCLCYPYLRPYNLHKLAPQSLACVFIGYCNSQKGYMCYHTTTHRLYISRHVEFEETIFPYSAVKSTTTTVSNHFLSTLPLLSTTLNQPQSLISPQVDSAISTATTQSHTAESTQSPHMALPQDLVPTLSATPVSDSLTIPISSPVLISRSRGRLKDDQVPEADAVVSGKYEEDCSSSAIDCVSRFECL</sequence>
<name>A0AA39VVM8_ACESA</name>
<keyword evidence="4" id="KW-1185">Reference proteome</keyword>
<gene>
    <name evidence="3" type="ORF">LWI29_023680</name>
</gene>
<dbReference type="InterPro" id="IPR057670">
    <property type="entry name" value="SH3_retrovirus"/>
</dbReference>
<reference evidence="3" key="2">
    <citation type="submission" date="2023-06" db="EMBL/GenBank/DDBJ databases">
        <authorList>
            <person name="Swenson N.G."/>
            <person name="Wegrzyn J.L."/>
            <person name="Mcevoy S.L."/>
        </authorList>
    </citation>
    <scope>NUCLEOTIDE SEQUENCE</scope>
    <source>
        <strain evidence="3">NS2018</strain>
        <tissue evidence="3">Leaf</tissue>
    </source>
</reference>
<evidence type="ECO:0000313" key="3">
    <source>
        <dbReference type="EMBL" id="KAK0592693.1"/>
    </source>
</evidence>
<dbReference type="PANTHER" id="PTHR47481">
    <property type="match status" value="1"/>
</dbReference>
<dbReference type="Pfam" id="PF25597">
    <property type="entry name" value="SH3_retrovirus"/>
    <property type="match status" value="1"/>
</dbReference>